<gene>
    <name evidence="7" type="ORF">FHS49_003801</name>
</gene>
<feature type="transmembrane region" description="Helical" evidence="5">
    <location>
        <begin position="310"/>
        <end position="332"/>
    </location>
</feature>
<evidence type="ECO:0000313" key="7">
    <source>
        <dbReference type="EMBL" id="MBB5687755.1"/>
    </source>
</evidence>
<feature type="transmembrane region" description="Helical" evidence="5">
    <location>
        <begin position="85"/>
        <end position="103"/>
    </location>
</feature>
<dbReference type="PANTHER" id="PTHR11662:SF399">
    <property type="entry name" value="FI19708P1-RELATED"/>
    <property type="match status" value="1"/>
</dbReference>
<dbReference type="InterPro" id="IPR011701">
    <property type="entry name" value="MFS"/>
</dbReference>
<comment type="caution">
    <text evidence="7">The sequence shown here is derived from an EMBL/GenBank/DDBJ whole genome shotgun (WGS) entry which is preliminary data.</text>
</comment>
<dbReference type="Proteomes" id="UP000549617">
    <property type="component" value="Unassembled WGS sequence"/>
</dbReference>
<evidence type="ECO:0000256" key="5">
    <source>
        <dbReference type="SAM" id="Phobius"/>
    </source>
</evidence>
<dbReference type="Gene3D" id="1.20.1250.20">
    <property type="entry name" value="MFS general substrate transporter like domains"/>
    <property type="match status" value="2"/>
</dbReference>
<feature type="transmembrane region" description="Helical" evidence="5">
    <location>
        <begin position="150"/>
        <end position="172"/>
    </location>
</feature>
<dbReference type="InterPro" id="IPR036259">
    <property type="entry name" value="MFS_trans_sf"/>
</dbReference>
<feature type="transmembrane region" description="Helical" evidence="5">
    <location>
        <begin position="399"/>
        <end position="420"/>
    </location>
</feature>
<dbReference type="GO" id="GO:0016020">
    <property type="term" value="C:membrane"/>
    <property type="evidence" value="ECO:0007669"/>
    <property type="project" value="UniProtKB-SubCell"/>
</dbReference>
<dbReference type="EMBL" id="JACIJC010000008">
    <property type="protein sequence ID" value="MBB5687755.1"/>
    <property type="molecule type" value="Genomic_DNA"/>
</dbReference>
<organism evidence="7 8">
    <name type="scientific">Sphingobium boeckii</name>
    <dbReference type="NCBI Taxonomy" id="1082345"/>
    <lineage>
        <taxon>Bacteria</taxon>
        <taxon>Pseudomonadati</taxon>
        <taxon>Pseudomonadota</taxon>
        <taxon>Alphaproteobacteria</taxon>
        <taxon>Sphingomonadales</taxon>
        <taxon>Sphingomonadaceae</taxon>
        <taxon>Sphingobium</taxon>
    </lineage>
</organism>
<feature type="transmembrane region" description="Helical" evidence="5">
    <location>
        <begin position="12"/>
        <end position="32"/>
    </location>
</feature>
<proteinExistence type="predicted"/>
<keyword evidence="4 5" id="KW-0472">Membrane</keyword>
<dbReference type="SUPFAM" id="SSF103473">
    <property type="entry name" value="MFS general substrate transporter"/>
    <property type="match status" value="1"/>
</dbReference>
<comment type="subcellular location">
    <subcellularLocation>
        <location evidence="1">Membrane</location>
        <topology evidence="1">Multi-pass membrane protein</topology>
    </subcellularLocation>
</comment>
<evidence type="ECO:0000256" key="4">
    <source>
        <dbReference type="ARBA" id="ARBA00023136"/>
    </source>
</evidence>
<feature type="transmembrane region" description="Helical" evidence="5">
    <location>
        <begin position="371"/>
        <end position="393"/>
    </location>
</feature>
<feature type="transmembrane region" description="Helical" evidence="5">
    <location>
        <begin position="338"/>
        <end position="359"/>
    </location>
</feature>
<feature type="transmembrane region" description="Helical" evidence="5">
    <location>
        <begin position="240"/>
        <end position="265"/>
    </location>
</feature>
<reference evidence="7 8" key="1">
    <citation type="submission" date="2020-08" db="EMBL/GenBank/DDBJ databases">
        <title>Genomic Encyclopedia of Type Strains, Phase IV (KMG-IV): sequencing the most valuable type-strain genomes for metagenomic binning, comparative biology and taxonomic classification.</title>
        <authorList>
            <person name="Goeker M."/>
        </authorList>
    </citation>
    <scope>NUCLEOTIDE SEQUENCE [LARGE SCALE GENOMIC DNA]</scope>
    <source>
        <strain evidence="7 8">DSM 25079</strain>
    </source>
</reference>
<dbReference type="InterPro" id="IPR020846">
    <property type="entry name" value="MFS_dom"/>
</dbReference>
<feature type="domain" description="Major facilitator superfamily (MFS) profile" evidence="6">
    <location>
        <begin position="19"/>
        <end position="425"/>
    </location>
</feature>
<keyword evidence="3 5" id="KW-1133">Transmembrane helix</keyword>
<dbReference type="AlphaFoldDB" id="A0A7W9EH49"/>
<evidence type="ECO:0000256" key="3">
    <source>
        <dbReference type="ARBA" id="ARBA00022989"/>
    </source>
</evidence>
<feature type="transmembrane region" description="Helical" evidence="5">
    <location>
        <begin position="109"/>
        <end position="129"/>
    </location>
</feature>
<keyword evidence="8" id="KW-1185">Reference proteome</keyword>
<keyword evidence="2 5" id="KW-0812">Transmembrane</keyword>
<sequence>MTVAVSPRAKGFGNVRWMVVFWMFIVAAVSYLDRNNISIAAAAIQEEFGLSNVQLGGVFSAFVMGYALTQPIAGRIADRFGPYRVIAFGIIWWSLFTVATALVPSGFPFSLTALIAVRFLLGIGEAVIFPASNRLVANWIPAGERGLANGIIFAGVGIGAGIAPPLIIFIMVTYGWQWAFHASALIGLVVLAIWLLLIRDRPRDHPLMTQAELSLIENGMTAAARGKPATWSMIIRQKSVGFLAASYFAFGYVAYIFFTWFFLYLSKVRGLDLKASAIYGMLPFIAMALASPLGGWISDRLAPRYGERKGRCWTAAASLALAAIFVAAATQVDSAEVAVLFLAGGAGSLYLSQSAYWTLSANLGGNSAGSVSGFMNMCNQIAGILTASLTPFLADRYGWTPSFLLAAAICLCGAGAWLMIDPEDRLEA</sequence>
<feature type="transmembrane region" description="Helical" evidence="5">
    <location>
        <begin position="178"/>
        <end position="198"/>
    </location>
</feature>
<dbReference type="PANTHER" id="PTHR11662">
    <property type="entry name" value="SOLUTE CARRIER FAMILY 17"/>
    <property type="match status" value="1"/>
</dbReference>
<dbReference type="RefSeq" id="WP_184021987.1">
    <property type="nucleotide sequence ID" value="NZ_JACIJC010000008.1"/>
</dbReference>
<dbReference type="CDD" id="cd17319">
    <property type="entry name" value="MFS_ExuT_GudP_like"/>
    <property type="match status" value="1"/>
</dbReference>
<dbReference type="PROSITE" id="PS50850">
    <property type="entry name" value="MFS"/>
    <property type="match status" value="1"/>
</dbReference>
<protein>
    <submittedName>
        <fullName evidence="7">ACS family glucarate transporter-like MFS transporter</fullName>
    </submittedName>
</protein>
<evidence type="ECO:0000256" key="1">
    <source>
        <dbReference type="ARBA" id="ARBA00004141"/>
    </source>
</evidence>
<dbReference type="Pfam" id="PF07690">
    <property type="entry name" value="MFS_1"/>
    <property type="match status" value="1"/>
</dbReference>
<evidence type="ECO:0000259" key="6">
    <source>
        <dbReference type="PROSITE" id="PS50850"/>
    </source>
</evidence>
<evidence type="ECO:0000313" key="8">
    <source>
        <dbReference type="Proteomes" id="UP000549617"/>
    </source>
</evidence>
<evidence type="ECO:0000256" key="2">
    <source>
        <dbReference type="ARBA" id="ARBA00022692"/>
    </source>
</evidence>
<accession>A0A7W9EH49</accession>
<feature type="transmembrane region" description="Helical" evidence="5">
    <location>
        <begin position="52"/>
        <end position="73"/>
    </location>
</feature>
<dbReference type="GO" id="GO:0022857">
    <property type="term" value="F:transmembrane transporter activity"/>
    <property type="evidence" value="ECO:0007669"/>
    <property type="project" value="InterPro"/>
</dbReference>
<feature type="transmembrane region" description="Helical" evidence="5">
    <location>
        <begin position="277"/>
        <end position="298"/>
    </location>
</feature>
<dbReference type="InterPro" id="IPR050382">
    <property type="entry name" value="MFS_Na/Anion_cotransporter"/>
</dbReference>
<name>A0A7W9EH49_9SPHN</name>